<dbReference type="SUPFAM" id="SSF81901">
    <property type="entry name" value="HCP-like"/>
    <property type="match status" value="1"/>
</dbReference>
<name>A0A7W2JM28_9PSED</name>
<dbReference type="Proteomes" id="UP000556620">
    <property type="component" value="Unassembled WGS sequence"/>
</dbReference>
<evidence type="ECO:0000313" key="4">
    <source>
        <dbReference type="Proteomes" id="UP000556620"/>
    </source>
</evidence>
<dbReference type="RefSeq" id="WP_047149996.1">
    <property type="nucleotide sequence ID" value="NZ_CP091311.1"/>
</dbReference>
<dbReference type="AlphaFoldDB" id="A0A7W2JM28"/>
<dbReference type="Gene3D" id="1.25.40.10">
    <property type="entry name" value="Tetratricopeptide repeat domain"/>
    <property type="match status" value="1"/>
</dbReference>
<evidence type="ECO:0000313" key="5">
    <source>
        <dbReference type="Proteomes" id="UP001160152"/>
    </source>
</evidence>
<feature type="domain" description="DUF4034" evidence="1">
    <location>
        <begin position="9"/>
        <end position="270"/>
    </location>
</feature>
<comment type="caution">
    <text evidence="2">The sequence shown here is derived from an EMBL/GenBank/DDBJ whole genome shotgun (WGS) entry which is preliminary data.</text>
</comment>
<proteinExistence type="predicted"/>
<dbReference type="EMBL" id="JAOCBV010000001">
    <property type="protein sequence ID" value="MDH0760201.1"/>
    <property type="molecule type" value="Genomic_DNA"/>
</dbReference>
<dbReference type="InterPro" id="IPR011990">
    <property type="entry name" value="TPR-like_helical_dom_sf"/>
</dbReference>
<evidence type="ECO:0000259" key="1">
    <source>
        <dbReference type="Pfam" id="PF13226"/>
    </source>
</evidence>
<reference evidence="3 5" key="2">
    <citation type="submission" date="2022-09" db="EMBL/GenBank/DDBJ databases">
        <title>Intensive care unit water sources are persistently colonized with multi-drug resistant bacteria and are the site of extensive horizontal gene transfer of antibiotic resistance genes.</title>
        <authorList>
            <person name="Diorio-Toth L."/>
        </authorList>
    </citation>
    <scope>NUCLEOTIDE SEQUENCE [LARGE SCALE GENOMIC DNA]</scope>
    <source>
        <strain evidence="3 5">GD03901</strain>
    </source>
</reference>
<evidence type="ECO:0000313" key="2">
    <source>
        <dbReference type="EMBL" id="MBA6061442.1"/>
    </source>
</evidence>
<organism evidence="2 4">
    <name type="scientific">Pseudomonas juntendi</name>
    <dbReference type="NCBI Taxonomy" id="2666183"/>
    <lineage>
        <taxon>Bacteria</taxon>
        <taxon>Pseudomonadati</taxon>
        <taxon>Pseudomonadota</taxon>
        <taxon>Gammaproteobacteria</taxon>
        <taxon>Pseudomonadales</taxon>
        <taxon>Pseudomonadaceae</taxon>
        <taxon>Pseudomonas</taxon>
    </lineage>
</organism>
<protein>
    <submittedName>
        <fullName evidence="2">DUF4034 domain-containing protein</fullName>
    </submittedName>
</protein>
<dbReference type="Pfam" id="PF13226">
    <property type="entry name" value="DUF4034"/>
    <property type="match status" value="1"/>
</dbReference>
<gene>
    <name evidence="2" type="ORF">H4C44_19960</name>
    <name evidence="3" type="ORF">N5C70_26415</name>
</gene>
<evidence type="ECO:0000313" key="3">
    <source>
        <dbReference type="EMBL" id="MDH0760201.1"/>
    </source>
</evidence>
<reference evidence="2 4" key="1">
    <citation type="submission" date="2020-07" db="EMBL/GenBank/DDBJ databases">
        <title>Diversity of carbapenemase encoding genes among Pseudomonas putida group clinical isolates in a tertiary Brazilian hospital.</title>
        <authorList>
            <person name="Alberto-Lei F."/>
            <person name="Nodari C.S."/>
            <person name="Streling A.P."/>
            <person name="Paulino J.T."/>
            <person name="Bessa-Neto F.O."/>
            <person name="Cayo R."/>
            <person name="Gales A.C."/>
        </authorList>
    </citation>
    <scope>NUCLEOTIDE SEQUENCE [LARGE SCALE GENOMIC DNA]</scope>
    <source>
        <strain evidence="2 4">14535</strain>
    </source>
</reference>
<dbReference type="EMBL" id="JACGCU010000041">
    <property type="protein sequence ID" value="MBA6061442.1"/>
    <property type="molecule type" value="Genomic_DNA"/>
</dbReference>
<sequence length="670" mass="73579">MQTLTHTHQVIRELVQARAFVELTRFFDRLEAQWYQAPPGEFPAYLAALEGHMFADLDNQGDKAPSQVLKAWVDACPKAYHPHVVMGMHCFHRACRVQADGQPNAARVLAVGQICETATAHLLQALERSAQPLAAAIGMLRVSAQLREPGWLAELFNGRPARYRPSAHADVEVQEAAAPLLVRHGVQPLAELPSSLPACLAKRTYQDTQDPRYYWLRHALDLRPGCFEAIQALAIYRLPRSGAGADALELLASGPLCASWDERLRNALRWMAVEEQLLLPAADQLQAVATWQQLFDAWAQRPLRPRERAVLLAWRGALRCTALHDQAGAIGDFAASLACNADHGAIGAMGEPFRCLAELILRDGLADEQQLLRRALERLCDGRCHAGACALRAAGHCFGLWGLPRSAEQARAWSQRAVKRQLAGHAPGFTVLAAARLLLAANRHEVAVYLYERCAELNLPGAALGLYDLYCGGQANTPQEYIDRQAAEHWLRRAVAAGSRRAKYKLACLRMKGGEDLSERSAMLAVRHLLVDALGDAQTNARARLHLGILLRQFGNSRERAEAVAYLLSLVEHPDLGVAARASVELGLAWMQGRGTRKQSRFAAIEWANRAASLQPADATIARIQAQILNSHNRVKTLFTQCGAALLRGTLHASELPPRPPKLNALRVSA</sequence>
<accession>A0A7W2JM28</accession>
<dbReference type="InterPro" id="IPR025115">
    <property type="entry name" value="DUF4034"/>
</dbReference>
<dbReference type="Proteomes" id="UP001160152">
    <property type="component" value="Unassembled WGS sequence"/>
</dbReference>